<reference evidence="2" key="1">
    <citation type="journal article" date="2019" name="Int. J. Syst. Evol. Microbiol.">
        <title>The Global Catalogue of Microorganisms (GCM) 10K type strain sequencing project: providing services to taxonomists for standard genome sequencing and annotation.</title>
        <authorList>
            <consortium name="The Broad Institute Genomics Platform"/>
            <consortium name="The Broad Institute Genome Sequencing Center for Infectious Disease"/>
            <person name="Wu L."/>
            <person name="Ma J."/>
        </authorList>
    </citation>
    <scope>NUCLEOTIDE SEQUENCE [LARGE SCALE GENOMIC DNA]</scope>
    <source>
        <strain evidence="2">XZYJT-10</strain>
    </source>
</reference>
<dbReference type="RefSeq" id="WP_378970299.1">
    <property type="nucleotide sequence ID" value="NZ_JBHTBJ010000013.1"/>
</dbReference>
<dbReference type="EMBL" id="JBHTBJ010000013">
    <property type="protein sequence ID" value="MFC7276242.1"/>
    <property type="molecule type" value="Genomic_DNA"/>
</dbReference>
<evidence type="ECO:0000313" key="2">
    <source>
        <dbReference type="Proteomes" id="UP001596548"/>
    </source>
</evidence>
<keyword evidence="2" id="KW-1185">Reference proteome</keyword>
<accession>A0ABW2HVS3</accession>
<gene>
    <name evidence="1" type="ORF">ACFQS1_19795</name>
</gene>
<dbReference type="Proteomes" id="UP001596548">
    <property type="component" value="Unassembled WGS sequence"/>
</dbReference>
<comment type="caution">
    <text evidence="1">The sequence shown here is derived from an EMBL/GenBank/DDBJ whole genome shotgun (WGS) entry which is preliminary data.</text>
</comment>
<organism evidence="1 2">
    <name type="scientific">Paractinoplanes rhizophilus</name>
    <dbReference type="NCBI Taxonomy" id="1416877"/>
    <lineage>
        <taxon>Bacteria</taxon>
        <taxon>Bacillati</taxon>
        <taxon>Actinomycetota</taxon>
        <taxon>Actinomycetes</taxon>
        <taxon>Micromonosporales</taxon>
        <taxon>Micromonosporaceae</taxon>
        <taxon>Paractinoplanes</taxon>
    </lineage>
</organism>
<protein>
    <submittedName>
        <fullName evidence="1">Uncharacterized protein</fullName>
    </submittedName>
</protein>
<name>A0ABW2HVS3_9ACTN</name>
<sequence>MGRFVIKPDRDVDFYVGWSTIVESIIWWGPRAEVLAYLAEDAPADPPEERLARADLNGSSAYNYKIDGGWEDEGFTYEQRGWLPRSLLVAACEALERDDEPAVWDLLEPFEEGMEVRRG</sequence>
<proteinExistence type="predicted"/>
<evidence type="ECO:0000313" key="1">
    <source>
        <dbReference type="EMBL" id="MFC7276242.1"/>
    </source>
</evidence>